<evidence type="ECO:0000313" key="12">
    <source>
        <dbReference type="EMBL" id="KAB7845532.1"/>
    </source>
</evidence>
<keyword evidence="5 10" id="KW-0545">Nucleotide biosynthesis</keyword>
<keyword evidence="13" id="KW-1185">Reference proteome</keyword>
<dbReference type="PANTHER" id="PTHR10344">
    <property type="entry name" value="THYMIDYLATE KINASE"/>
    <property type="match status" value="1"/>
</dbReference>
<evidence type="ECO:0000313" key="13">
    <source>
        <dbReference type="Proteomes" id="UP000327000"/>
    </source>
</evidence>
<evidence type="ECO:0000256" key="3">
    <source>
        <dbReference type="ARBA" id="ARBA00017144"/>
    </source>
</evidence>
<evidence type="ECO:0000256" key="2">
    <source>
        <dbReference type="ARBA" id="ARBA00012980"/>
    </source>
</evidence>
<dbReference type="HAMAP" id="MF_00165">
    <property type="entry name" value="Thymidylate_kinase"/>
    <property type="match status" value="1"/>
</dbReference>
<evidence type="ECO:0000256" key="10">
    <source>
        <dbReference type="HAMAP-Rule" id="MF_00165"/>
    </source>
</evidence>
<dbReference type="InterPro" id="IPR027417">
    <property type="entry name" value="P-loop_NTPase"/>
</dbReference>
<dbReference type="GO" id="GO:0004798">
    <property type="term" value="F:dTMP kinase activity"/>
    <property type="evidence" value="ECO:0007669"/>
    <property type="project" value="UniProtKB-UniRule"/>
</dbReference>
<dbReference type="SUPFAM" id="SSF52540">
    <property type="entry name" value="P-loop containing nucleoside triphosphate hydrolases"/>
    <property type="match status" value="1"/>
</dbReference>
<evidence type="ECO:0000256" key="7">
    <source>
        <dbReference type="ARBA" id="ARBA00022777"/>
    </source>
</evidence>
<evidence type="ECO:0000256" key="1">
    <source>
        <dbReference type="ARBA" id="ARBA00009776"/>
    </source>
</evidence>
<dbReference type="Gene3D" id="3.40.50.300">
    <property type="entry name" value="P-loop containing nucleotide triphosphate hydrolases"/>
    <property type="match status" value="1"/>
</dbReference>
<evidence type="ECO:0000256" key="6">
    <source>
        <dbReference type="ARBA" id="ARBA00022741"/>
    </source>
</evidence>
<dbReference type="GO" id="GO:0006233">
    <property type="term" value="P:dTDP biosynthetic process"/>
    <property type="evidence" value="ECO:0007669"/>
    <property type="project" value="InterPro"/>
</dbReference>
<accession>A0A5N5W8R9</accession>
<protein>
    <recommendedName>
        <fullName evidence="3 10">Thymidylate kinase</fullName>
        <ecNumber evidence="2 10">2.7.4.9</ecNumber>
    </recommendedName>
    <alternativeName>
        <fullName evidence="10">dTMP kinase</fullName>
    </alternativeName>
</protein>
<dbReference type="GO" id="GO:0005829">
    <property type="term" value="C:cytosol"/>
    <property type="evidence" value="ECO:0007669"/>
    <property type="project" value="TreeGrafter"/>
</dbReference>
<comment type="catalytic activity">
    <reaction evidence="9 10">
        <text>dTMP + ATP = dTDP + ADP</text>
        <dbReference type="Rhea" id="RHEA:13517"/>
        <dbReference type="ChEBI" id="CHEBI:30616"/>
        <dbReference type="ChEBI" id="CHEBI:58369"/>
        <dbReference type="ChEBI" id="CHEBI:63528"/>
        <dbReference type="ChEBI" id="CHEBI:456216"/>
        <dbReference type="EC" id="2.7.4.9"/>
    </reaction>
</comment>
<keyword evidence="6 10" id="KW-0547">Nucleotide-binding</keyword>
<sequence length="209" mass="22241">MSTGVFVTVDGPGGCGKSSVVTALDTVLAARGHHVHPTAEPSTSPIGVFTRAHADQITGRALACLVAADRHHHLDHEIRPALSQGRTVVCDRYLASTLVLQRLDGVPEDYLLALNTGIHLPDLAVILTAAPKTITARLTARGAHHRFEYDPGTPARELTLYQDAARTLGRLGVRVITVDTDHRTPTEAARQIAGYLPDRTGSVGRATAT</sequence>
<dbReference type="PANTHER" id="PTHR10344:SF4">
    <property type="entry name" value="UMP-CMP KINASE 2, MITOCHONDRIAL"/>
    <property type="match status" value="1"/>
</dbReference>
<gene>
    <name evidence="10 12" type="primary">tmk</name>
    <name evidence="12" type="ORF">FRZ00_13685</name>
</gene>
<feature type="domain" description="Thymidylate kinase-like" evidence="11">
    <location>
        <begin position="9"/>
        <end position="153"/>
    </location>
</feature>
<dbReference type="InterPro" id="IPR018094">
    <property type="entry name" value="Thymidylate_kinase"/>
</dbReference>
<dbReference type="CDD" id="cd01672">
    <property type="entry name" value="TMPK"/>
    <property type="match status" value="1"/>
</dbReference>
<dbReference type="Pfam" id="PF02223">
    <property type="entry name" value="Thymidylate_kin"/>
    <property type="match status" value="1"/>
</dbReference>
<dbReference type="EMBL" id="VOKX01000026">
    <property type="protein sequence ID" value="KAB7845532.1"/>
    <property type="molecule type" value="Genomic_DNA"/>
</dbReference>
<keyword evidence="4 10" id="KW-0808">Transferase</keyword>
<organism evidence="12 13">
    <name type="scientific">Streptomyces mobaraensis</name>
    <name type="common">Streptoverticillium mobaraense</name>
    <dbReference type="NCBI Taxonomy" id="35621"/>
    <lineage>
        <taxon>Bacteria</taxon>
        <taxon>Bacillati</taxon>
        <taxon>Actinomycetota</taxon>
        <taxon>Actinomycetes</taxon>
        <taxon>Kitasatosporales</taxon>
        <taxon>Streptomycetaceae</taxon>
        <taxon>Streptomyces</taxon>
    </lineage>
</organism>
<evidence type="ECO:0000256" key="9">
    <source>
        <dbReference type="ARBA" id="ARBA00048743"/>
    </source>
</evidence>
<name>A0A5N5W8R9_STRMB</name>
<dbReference type="Proteomes" id="UP000327000">
    <property type="component" value="Unassembled WGS sequence"/>
</dbReference>
<dbReference type="GO" id="GO:0006227">
    <property type="term" value="P:dUDP biosynthetic process"/>
    <property type="evidence" value="ECO:0007669"/>
    <property type="project" value="TreeGrafter"/>
</dbReference>
<reference evidence="12 13" key="1">
    <citation type="journal article" date="2019" name="Microb. Cell Fact.">
        <title>Exploring novel herbicidin analogues by transcriptional regulator overexpression and MS/MS molecular networking.</title>
        <authorList>
            <person name="Shi Y."/>
            <person name="Gu R."/>
            <person name="Li Y."/>
            <person name="Wang X."/>
            <person name="Ren W."/>
            <person name="Li X."/>
            <person name="Wang L."/>
            <person name="Xie Y."/>
            <person name="Hong B."/>
        </authorList>
    </citation>
    <scope>NUCLEOTIDE SEQUENCE [LARGE SCALE GENOMIC DNA]</scope>
    <source>
        <strain evidence="12 13">US-43</strain>
    </source>
</reference>
<dbReference type="NCBIfam" id="TIGR00041">
    <property type="entry name" value="DTMP_kinase"/>
    <property type="match status" value="1"/>
</dbReference>
<proteinExistence type="inferred from homology"/>
<dbReference type="EC" id="2.7.4.9" evidence="2 10"/>
<comment type="caution">
    <text evidence="12">The sequence shown here is derived from an EMBL/GenBank/DDBJ whole genome shotgun (WGS) entry which is preliminary data.</text>
</comment>
<comment type="caution">
    <text evidence="10">Lacks conserved residue(s) required for the propagation of feature annotation.</text>
</comment>
<comment type="function">
    <text evidence="10">Phosphorylation of dTMP to form dTDP in both de novo and salvage pathways of dTTP synthesis.</text>
</comment>
<evidence type="ECO:0000256" key="5">
    <source>
        <dbReference type="ARBA" id="ARBA00022727"/>
    </source>
</evidence>
<dbReference type="RefSeq" id="WP_152263659.1">
    <property type="nucleotide sequence ID" value="NZ_VOKX01000026.1"/>
</dbReference>
<dbReference type="InterPro" id="IPR039430">
    <property type="entry name" value="Thymidylate_kin-like_dom"/>
</dbReference>
<dbReference type="GO" id="GO:0005524">
    <property type="term" value="F:ATP binding"/>
    <property type="evidence" value="ECO:0007669"/>
    <property type="project" value="UniProtKB-UniRule"/>
</dbReference>
<keyword evidence="7 10" id="KW-0418">Kinase</keyword>
<evidence type="ECO:0000256" key="8">
    <source>
        <dbReference type="ARBA" id="ARBA00022840"/>
    </source>
</evidence>
<dbReference type="GO" id="GO:0006235">
    <property type="term" value="P:dTTP biosynthetic process"/>
    <property type="evidence" value="ECO:0007669"/>
    <property type="project" value="UniProtKB-UniRule"/>
</dbReference>
<dbReference type="AlphaFoldDB" id="A0A5N5W8R9"/>
<evidence type="ECO:0000259" key="11">
    <source>
        <dbReference type="Pfam" id="PF02223"/>
    </source>
</evidence>
<comment type="similarity">
    <text evidence="1 10">Belongs to the thymidylate kinase family.</text>
</comment>
<dbReference type="OrthoDB" id="4549048at2"/>
<keyword evidence="8 10" id="KW-0067">ATP-binding</keyword>
<evidence type="ECO:0000256" key="4">
    <source>
        <dbReference type="ARBA" id="ARBA00022679"/>
    </source>
</evidence>